<keyword evidence="2" id="KW-0175">Coiled coil</keyword>
<organism evidence="3 4">
    <name type="scientific">Bradyrhizobium erythrophlei</name>
    <dbReference type="NCBI Taxonomy" id="1437360"/>
    <lineage>
        <taxon>Bacteria</taxon>
        <taxon>Pseudomonadati</taxon>
        <taxon>Pseudomonadota</taxon>
        <taxon>Alphaproteobacteria</taxon>
        <taxon>Hyphomicrobiales</taxon>
        <taxon>Nitrobacteraceae</taxon>
        <taxon>Bradyrhizobium</taxon>
    </lineage>
</organism>
<protein>
    <submittedName>
        <fullName evidence="3">Phage shock protein A (PspA) family protein</fullName>
    </submittedName>
</protein>
<accession>A0A1H4UKR9</accession>
<dbReference type="OrthoDB" id="9779630at2"/>
<proteinExistence type="inferred from homology"/>
<dbReference type="GO" id="GO:0005829">
    <property type="term" value="C:cytosol"/>
    <property type="evidence" value="ECO:0007669"/>
    <property type="project" value="TreeGrafter"/>
</dbReference>
<dbReference type="PANTHER" id="PTHR31088">
    <property type="entry name" value="MEMBRANE-ASSOCIATED PROTEIN VIPP1, CHLOROPLASTIC"/>
    <property type="match status" value="1"/>
</dbReference>
<dbReference type="InterPro" id="IPR007157">
    <property type="entry name" value="PspA_VIPP1"/>
</dbReference>
<feature type="coiled-coil region" evidence="2">
    <location>
        <begin position="101"/>
        <end position="135"/>
    </location>
</feature>
<gene>
    <name evidence="3" type="ORF">SAMN05444164_2495</name>
</gene>
<evidence type="ECO:0000313" key="4">
    <source>
        <dbReference type="Proteomes" id="UP000198992"/>
    </source>
</evidence>
<dbReference type="Proteomes" id="UP000198992">
    <property type="component" value="Unassembled WGS sequence"/>
</dbReference>
<dbReference type="PANTHER" id="PTHR31088:SF6">
    <property type="entry name" value="PHAGE SHOCK PROTEIN A"/>
    <property type="match status" value="1"/>
</dbReference>
<dbReference type="Pfam" id="PF04012">
    <property type="entry name" value="PspA_IM30"/>
    <property type="match status" value="1"/>
</dbReference>
<dbReference type="EMBL" id="FNTH01000001">
    <property type="protein sequence ID" value="SEC69369.1"/>
    <property type="molecule type" value="Genomic_DNA"/>
</dbReference>
<sequence>MGILSRFKDVVRSQLNAAVAKLGNPQKILRLIIQDMEDTLVKVRASSVQTIAERRDLERRILQLRDTVEEWKQKAEIAVLNGRDDLANAALQAKISNLKMIDALEKQLATLVASLSRQSEDMEKLQLRLQDAKVRERTIGSLHATARTRLKLRKKLFDHRLNNAMARFEQLESTLNQIEGKVESYDLGQTRSLSENLGQLAIESAVTRELADMKTRLGNQIMLAPSKA</sequence>
<evidence type="ECO:0000256" key="2">
    <source>
        <dbReference type="SAM" id="Coils"/>
    </source>
</evidence>
<dbReference type="GO" id="GO:0009271">
    <property type="term" value="P:phage shock"/>
    <property type="evidence" value="ECO:0007669"/>
    <property type="project" value="TreeGrafter"/>
</dbReference>
<evidence type="ECO:0000256" key="1">
    <source>
        <dbReference type="ARBA" id="ARBA00043985"/>
    </source>
</evidence>
<dbReference type="RefSeq" id="WP_092115748.1">
    <property type="nucleotide sequence ID" value="NZ_FNTH01000001.1"/>
</dbReference>
<dbReference type="AlphaFoldDB" id="A0A1H4UKR9"/>
<evidence type="ECO:0000313" key="3">
    <source>
        <dbReference type="EMBL" id="SEC69369.1"/>
    </source>
</evidence>
<reference evidence="3 4" key="1">
    <citation type="submission" date="2016-10" db="EMBL/GenBank/DDBJ databases">
        <authorList>
            <person name="de Groot N.N."/>
        </authorList>
    </citation>
    <scope>NUCLEOTIDE SEQUENCE [LARGE SCALE GENOMIC DNA]</scope>
    <source>
        <strain evidence="3 4">MT12</strain>
    </source>
</reference>
<comment type="similarity">
    <text evidence="1">Belongs to the PspA/Vipp/IM30 family.</text>
</comment>
<name>A0A1H4UKR9_9BRAD</name>